<protein>
    <submittedName>
        <fullName evidence="1">Uncharacterized protein</fullName>
    </submittedName>
</protein>
<dbReference type="EMBL" id="JASBWU010000010">
    <property type="protein sequence ID" value="KAJ9118766.1"/>
    <property type="molecule type" value="Genomic_DNA"/>
</dbReference>
<accession>A0ACC2X6T1</accession>
<evidence type="ECO:0000313" key="1">
    <source>
        <dbReference type="EMBL" id="KAJ9118766.1"/>
    </source>
</evidence>
<reference evidence="1" key="1">
    <citation type="submission" date="2023-04" db="EMBL/GenBank/DDBJ databases">
        <title>Draft Genome sequencing of Naganishia species isolated from polar environments using Oxford Nanopore Technology.</title>
        <authorList>
            <person name="Leo P."/>
            <person name="Venkateswaran K."/>
        </authorList>
    </citation>
    <scope>NUCLEOTIDE SEQUENCE</scope>
    <source>
        <strain evidence="1">MNA-CCFEE 5425</strain>
    </source>
</reference>
<keyword evidence="2" id="KW-1185">Reference proteome</keyword>
<sequence>MRPSEPGTSSEDGSDMQQHEPWTVAEADHLVQRFLRVALDPEKSQLTIWFCRGPQCHSVCENGDSCREELCHAQCGTAQGKVKGMDLLFNVPLVLRKFVDKENSVKMGELTAFLERNLEPSVTDQDVRIIWAELKEKTRTLLFSKIAGSVSHPIDFPVWWHLGGPASAHSQVSSEGAPRTSSAQPADPSFA</sequence>
<comment type="caution">
    <text evidence="1">The sequence shown here is derived from an EMBL/GenBank/DDBJ whole genome shotgun (WGS) entry which is preliminary data.</text>
</comment>
<gene>
    <name evidence="1" type="ORF">QFC22_003987</name>
</gene>
<proteinExistence type="predicted"/>
<organism evidence="1 2">
    <name type="scientific">Naganishia vaughanmartiniae</name>
    <dbReference type="NCBI Taxonomy" id="1424756"/>
    <lineage>
        <taxon>Eukaryota</taxon>
        <taxon>Fungi</taxon>
        <taxon>Dikarya</taxon>
        <taxon>Basidiomycota</taxon>
        <taxon>Agaricomycotina</taxon>
        <taxon>Tremellomycetes</taxon>
        <taxon>Filobasidiales</taxon>
        <taxon>Filobasidiaceae</taxon>
        <taxon>Naganishia</taxon>
    </lineage>
</organism>
<dbReference type="Proteomes" id="UP001243375">
    <property type="component" value="Unassembled WGS sequence"/>
</dbReference>
<name>A0ACC2X6T1_9TREE</name>
<evidence type="ECO:0000313" key="2">
    <source>
        <dbReference type="Proteomes" id="UP001243375"/>
    </source>
</evidence>